<reference evidence="5" key="1">
    <citation type="submission" date="2018-10" db="EMBL/GenBank/DDBJ databases">
        <title>Effector identification in a new, highly contiguous assembly of the strawberry crown rot pathogen Phytophthora cactorum.</title>
        <authorList>
            <person name="Armitage A.D."/>
            <person name="Nellist C.F."/>
            <person name="Bates H."/>
            <person name="Vickerstaff R.J."/>
            <person name="Harrison R.J."/>
        </authorList>
    </citation>
    <scope>NUCLEOTIDE SEQUENCE</scope>
    <source>
        <strain evidence="5">P415</strain>
    </source>
</reference>
<keyword evidence="3" id="KW-0812">Transmembrane</keyword>
<name>A0A8T1GLX2_9STRA</name>
<dbReference type="EMBL" id="RCML01000007">
    <property type="protein sequence ID" value="KAG2999678.1"/>
    <property type="molecule type" value="Genomic_DNA"/>
</dbReference>
<dbReference type="Pfam" id="PF13359">
    <property type="entry name" value="DDE_Tnp_4"/>
    <property type="match status" value="1"/>
</dbReference>
<evidence type="ECO:0000256" key="3">
    <source>
        <dbReference type="SAM" id="Phobius"/>
    </source>
</evidence>
<keyword evidence="3" id="KW-0472">Membrane</keyword>
<organism evidence="5 6">
    <name type="scientific">Phytophthora cactorum</name>
    <dbReference type="NCBI Taxonomy" id="29920"/>
    <lineage>
        <taxon>Eukaryota</taxon>
        <taxon>Sar</taxon>
        <taxon>Stramenopiles</taxon>
        <taxon>Oomycota</taxon>
        <taxon>Peronosporomycetes</taxon>
        <taxon>Peronosporales</taxon>
        <taxon>Peronosporaceae</taxon>
        <taxon>Phytophthora</taxon>
    </lineage>
</organism>
<evidence type="ECO:0000256" key="2">
    <source>
        <dbReference type="ARBA" id="ARBA00022723"/>
    </source>
</evidence>
<proteinExistence type="predicted"/>
<evidence type="ECO:0000256" key="1">
    <source>
        <dbReference type="ARBA" id="ARBA00001968"/>
    </source>
</evidence>
<evidence type="ECO:0000313" key="5">
    <source>
        <dbReference type="EMBL" id="KAG2999678.1"/>
    </source>
</evidence>
<keyword evidence="3" id="KW-1133">Transmembrane helix</keyword>
<comment type="cofactor">
    <cofactor evidence="1">
        <name>a divalent metal cation</name>
        <dbReference type="ChEBI" id="CHEBI:60240"/>
    </cofactor>
</comment>
<dbReference type="AlphaFoldDB" id="A0A8T1GLX2"/>
<dbReference type="Proteomes" id="UP000697107">
    <property type="component" value="Unassembled WGS sequence"/>
</dbReference>
<evidence type="ECO:0000313" key="6">
    <source>
        <dbReference type="Proteomes" id="UP000697107"/>
    </source>
</evidence>
<feature type="domain" description="DDE Tnp4" evidence="4">
    <location>
        <begin position="97"/>
        <end position="192"/>
    </location>
</feature>
<feature type="transmembrane region" description="Helical" evidence="3">
    <location>
        <begin position="12"/>
        <end position="32"/>
    </location>
</feature>
<accession>A0A8T1GLX2</accession>
<gene>
    <name evidence="5" type="ORF">PC118_g637</name>
</gene>
<keyword evidence="2" id="KW-0479">Metal-binding</keyword>
<dbReference type="InterPro" id="IPR027806">
    <property type="entry name" value="HARBI1_dom"/>
</dbReference>
<dbReference type="GO" id="GO:0046872">
    <property type="term" value="F:metal ion binding"/>
    <property type="evidence" value="ECO:0007669"/>
    <property type="project" value="UniProtKB-KW"/>
</dbReference>
<feature type="transmembrane region" description="Helical" evidence="3">
    <location>
        <begin position="44"/>
        <end position="61"/>
    </location>
</feature>
<evidence type="ECO:0000259" key="4">
    <source>
        <dbReference type="Pfam" id="PF13359"/>
    </source>
</evidence>
<sequence length="231" mass="26231">MAQADEDKDAEALVLFEVVCAAAIAATTARLLCGRDHSFEKKMGLLLLYLYNVFIISKPHAAGWREIMDGVGMYAAFRMSIVLWMTRFSRLRDILRSYSDKKTWKVSKMGTTIQNVILPGCHFLGDAGFTLSCELQTPYIPREEGGKLSCLQERYNYIHSATRMAIECAFGMLKQRFRLIRRQLEQMSIANCMSRNEQDAPNVTVLEIEPGVDRCAICRVKRVNLASLFNL</sequence>
<comment type="caution">
    <text evidence="5">The sequence shown here is derived from an EMBL/GenBank/DDBJ whole genome shotgun (WGS) entry which is preliminary data.</text>
</comment>
<protein>
    <recommendedName>
        <fullName evidence="4">DDE Tnp4 domain-containing protein</fullName>
    </recommendedName>
</protein>